<dbReference type="EMBL" id="CP018477">
    <property type="protein sequence ID" value="ASV75308.1"/>
    <property type="molecule type" value="Genomic_DNA"/>
</dbReference>
<organism evidence="1 2">
    <name type="scientific">Thermogutta terrifontis</name>
    <dbReference type="NCBI Taxonomy" id="1331910"/>
    <lineage>
        <taxon>Bacteria</taxon>
        <taxon>Pseudomonadati</taxon>
        <taxon>Planctomycetota</taxon>
        <taxon>Planctomycetia</taxon>
        <taxon>Pirellulales</taxon>
        <taxon>Thermoguttaceae</taxon>
        <taxon>Thermogutta</taxon>
    </lineage>
</organism>
<proteinExistence type="predicted"/>
<dbReference type="KEGG" id="ttf:THTE_2706"/>
<name>A0A286RH77_9BACT</name>
<keyword evidence="2" id="KW-1185">Reference proteome</keyword>
<protein>
    <submittedName>
        <fullName evidence="1">Uncharacterized protein</fullName>
    </submittedName>
</protein>
<dbReference type="AlphaFoldDB" id="A0A286RH77"/>
<reference evidence="1 2" key="1">
    <citation type="journal article" name="Front. Microbiol.">
        <title>Sugar Metabolism of the First Thermophilic Planctomycete Thermogutta terrifontis: Comparative Genomic and Transcriptomic Approaches.</title>
        <authorList>
            <person name="Elcheninov A.G."/>
            <person name="Menzel P."/>
            <person name="Gudbergsdottir S.R."/>
            <person name="Slesarev A.I."/>
            <person name="Kadnikov V.V."/>
            <person name="Krogh A."/>
            <person name="Bonch-Osmolovskaya E.A."/>
            <person name="Peng X."/>
            <person name="Kublanov I.V."/>
        </authorList>
    </citation>
    <scope>NUCLEOTIDE SEQUENCE [LARGE SCALE GENOMIC DNA]</scope>
    <source>
        <strain evidence="1 2">R1</strain>
    </source>
</reference>
<evidence type="ECO:0000313" key="1">
    <source>
        <dbReference type="EMBL" id="ASV75308.1"/>
    </source>
</evidence>
<accession>A0A286RH77</accession>
<gene>
    <name evidence="1" type="ORF">THTE_2706</name>
</gene>
<sequence>MMRLRAYQKAVVCGESSLGYTRNVIHYFRAMAVVCGESSLGYTALSL</sequence>
<evidence type="ECO:0000313" key="2">
    <source>
        <dbReference type="Proteomes" id="UP000215086"/>
    </source>
</evidence>
<dbReference type="Proteomes" id="UP000215086">
    <property type="component" value="Chromosome"/>
</dbReference>